<reference evidence="3" key="1">
    <citation type="journal article" date="2007" name="Science">
        <title>The Fusarium graminearum genome reveals a link between localized polymorphism and pathogen specialization.</title>
        <authorList>
            <person name="Cuomo C.A."/>
            <person name="Gueldener U."/>
            <person name="Xu J.-R."/>
            <person name="Trail F."/>
            <person name="Turgeon B.G."/>
            <person name="Di Pietro A."/>
            <person name="Walton J.D."/>
            <person name="Ma L.-J."/>
            <person name="Baker S.E."/>
            <person name="Rep M."/>
            <person name="Adam G."/>
            <person name="Antoniw J."/>
            <person name="Baldwin T."/>
            <person name="Calvo S.E."/>
            <person name="Chang Y.-L."/>
            <person name="DeCaprio D."/>
            <person name="Gale L.R."/>
            <person name="Gnerre S."/>
            <person name="Goswami R.S."/>
            <person name="Hammond-Kosack K."/>
            <person name="Harris L.J."/>
            <person name="Hilburn K."/>
            <person name="Kennell J.C."/>
            <person name="Kroken S."/>
            <person name="Magnuson J.K."/>
            <person name="Mannhaupt G."/>
            <person name="Mauceli E.W."/>
            <person name="Mewes H.-W."/>
            <person name="Mitterbauer R."/>
            <person name="Muehlbauer G."/>
            <person name="Muensterkoetter M."/>
            <person name="Nelson D."/>
            <person name="O'Donnell K."/>
            <person name="Ouellet T."/>
            <person name="Qi W."/>
            <person name="Quesneville H."/>
            <person name="Roncero M.I.G."/>
            <person name="Seong K.-Y."/>
            <person name="Tetko I.V."/>
            <person name="Urban M."/>
            <person name="Waalwijk C."/>
            <person name="Ward T.J."/>
            <person name="Yao J."/>
            <person name="Birren B.W."/>
            <person name="Kistler H.C."/>
        </authorList>
    </citation>
    <scope>NUCLEOTIDE SEQUENCE [LARGE SCALE GENOMIC DNA]</scope>
    <source>
        <strain evidence="3">M3125 / FGSC 7600</strain>
    </source>
</reference>
<name>A0A139YC26_GIBM7</name>
<organism evidence="2 3">
    <name type="scientific">Gibberella moniliformis (strain M3125 / FGSC 7600)</name>
    <name type="common">Maize ear and stalk rot fungus</name>
    <name type="synonym">Fusarium verticillioides</name>
    <dbReference type="NCBI Taxonomy" id="334819"/>
    <lineage>
        <taxon>Eukaryota</taxon>
        <taxon>Fungi</taxon>
        <taxon>Dikarya</taxon>
        <taxon>Ascomycota</taxon>
        <taxon>Pezizomycotina</taxon>
        <taxon>Sordariomycetes</taxon>
        <taxon>Hypocreomycetidae</taxon>
        <taxon>Hypocreales</taxon>
        <taxon>Nectriaceae</taxon>
        <taxon>Fusarium</taxon>
        <taxon>Fusarium fujikuroi species complex</taxon>
    </lineage>
</organism>
<dbReference type="GeneID" id="30071307"/>
<dbReference type="RefSeq" id="XP_018762457.1">
    <property type="nucleotide sequence ID" value="XM_018903349.1"/>
</dbReference>
<dbReference type="EMBL" id="DS486010">
    <property type="protein sequence ID" value="KYG13773.1"/>
    <property type="molecule type" value="Genomic_DNA"/>
</dbReference>
<sequence length="123" mass="12948">MVGINGNPGDKSQGNRHGGSQIAGHNVIPLFKSEKRTAGFTARQRAHENHIYPGDLPQLALEDGLSSLASACKAKKGNWGPDVVEVASLYSPSQQGILLSRAEDDAPDPNAAIRQVPSCAAHL</sequence>
<reference evidence="2 3" key="2">
    <citation type="journal article" date="2010" name="Nature">
        <title>Comparative genomics reveals mobile pathogenicity chromosomes in Fusarium.</title>
        <authorList>
            <person name="Ma L.J."/>
            <person name="van der Does H.C."/>
            <person name="Borkovich K.A."/>
            <person name="Coleman J.J."/>
            <person name="Daboussi M.J."/>
            <person name="Di Pietro A."/>
            <person name="Dufresne M."/>
            <person name="Freitag M."/>
            <person name="Grabherr M."/>
            <person name="Henrissat B."/>
            <person name="Houterman P.M."/>
            <person name="Kang S."/>
            <person name="Shim W.B."/>
            <person name="Woloshuk C."/>
            <person name="Xie X."/>
            <person name="Xu J.R."/>
            <person name="Antoniw J."/>
            <person name="Baker S.E."/>
            <person name="Bluhm B.H."/>
            <person name="Breakspear A."/>
            <person name="Brown D.W."/>
            <person name="Butchko R.A."/>
            <person name="Chapman S."/>
            <person name="Coulson R."/>
            <person name="Coutinho P.M."/>
            <person name="Danchin E.G."/>
            <person name="Diener A."/>
            <person name="Gale L.R."/>
            <person name="Gardiner D.M."/>
            <person name="Goff S."/>
            <person name="Hammond-Kosack K.E."/>
            <person name="Hilburn K."/>
            <person name="Hua-Van A."/>
            <person name="Jonkers W."/>
            <person name="Kazan K."/>
            <person name="Kodira C.D."/>
            <person name="Koehrsen M."/>
            <person name="Kumar L."/>
            <person name="Lee Y.H."/>
            <person name="Li L."/>
            <person name="Manners J.M."/>
            <person name="Miranda-Saavedra D."/>
            <person name="Mukherjee M."/>
            <person name="Park G."/>
            <person name="Park J."/>
            <person name="Park S.Y."/>
            <person name="Proctor R.H."/>
            <person name="Regev A."/>
            <person name="Ruiz-Roldan M.C."/>
            <person name="Sain D."/>
            <person name="Sakthikumar S."/>
            <person name="Sykes S."/>
            <person name="Schwartz D.C."/>
            <person name="Turgeon B.G."/>
            <person name="Wapinski I."/>
            <person name="Yoder O."/>
            <person name="Young S."/>
            <person name="Zeng Q."/>
            <person name="Zhou S."/>
            <person name="Galagan J."/>
            <person name="Cuomo C.A."/>
            <person name="Kistler H.C."/>
            <person name="Rep M."/>
        </authorList>
    </citation>
    <scope>NUCLEOTIDE SEQUENCE [LARGE SCALE GENOMIC DNA]</scope>
    <source>
        <strain evidence="3">M3125 / FGSC 7600</strain>
    </source>
</reference>
<dbReference type="AlphaFoldDB" id="A0A139YC26"/>
<dbReference type="Proteomes" id="UP000009096">
    <property type="component" value="Unassembled WGS sequence"/>
</dbReference>
<proteinExistence type="predicted"/>
<accession>A0A139YC26</accession>
<dbReference type="KEGG" id="fvr:FVEG_14013"/>
<feature type="region of interest" description="Disordered" evidence="1">
    <location>
        <begin position="1"/>
        <end position="26"/>
    </location>
</feature>
<evidence type="ECO:0000256" key="1">
    <source>
        <dbReference type="SAM" id="MobiDB-lite"/>
    </source>
</evidence>
<evidence type="ECO:0000313" key="3">
    <source>
        <dbReference type="Proteomes" id="UP000009096"/>
    </source>
</evidence>
<gene>
    <name evidence="2" type="ORF">FVEG_14013</name>
</gene>
<protein>
    <submittedName>
        <fullName evidence="2">Uncharacterized protein</fullName>
    </submittedName>
</protein>
<evidence type="ECO:0000313" key="2">
    <source>
        <dbReference type="EMBL" id="KYG13773.1"/>
    </source>
</evidence>
<keyword evidence="3" id="KW-1185">Reference proteome</keyword>
<dbReference type="VEuPathDB" id="FungiDB:FVEG_14013"/>